<feature type="transmembrane region" description="Helical" evidence="6">
    <location>
        <begin position="229"/>
        <end position="248"/>
    </location>
</feature>
<feature type="transmembrane region" description="Helical" evidence="6">
    <location>
        <begin position="12"/>
        <end position="30"/>
    </location>
</feature>
<name>A0A927CZS0_9BACI</name>
<feature type="transmembrane region" description="Helical" evidence="6">
    <location>
        <begin position="325"/>
        <end position="353"/>
    </location>
</feature>
<keyword evidence="5 6" id="KW-0472">Membrane</keyword>
<dbReference type="Pfam" id="PF01594">
    <property type="entry name" value="AI-2E_transport"/>
    <property type="match status" value="1"/>
</dbReference>
<comment type="caution">
    <text evidence="7">The sequence shown here is derived from an EMBL/GenBank/DDBJ whole genome shotgun (WGS) entry which is preliminary data.</text>
</comment>
<dbReference type="RefSeq" id="WP_190999184.1">
    <property type="nucleotide sequence ID" value="NZ_JACXSI010000040.1"/>
</dbReference>
<feature type="transmembrane region" description="Helical" evidence="6">
    <location>
        <begin position="62"/>
        <end position="89"/>
    </location>
</feature>
<feature type="transmembrane region" description="Helical" evidence="6">
    <location>
        <begin position="255"/>
        <end position="281"/>
    </location>
</feature>
<evidence type="ECO:0000256" key="5">
    <source>
        <dbReference type="ARBA" id="ARBA00023136"/>
    </source>
</evidence>
<dbReference type="Proteomes" id="UP000602076">
    <property type="component" value="Unassembled WGS sequence"/>
</dbReference>
<reference evidence="7" key="1">
    <citation type="submission" date="2020-09" db="EMBL/GenBank/DDBJ databases">
        <title>Bacillus faecalis sp. nov., a moderately halophilic bacterium isolated from cow faeces.</title>
        <authorList>
            <person name="Jiang L."/>
            <person name="Lee J."/>
        </authorList>
    </citation>
    <scope>NUCLEOTIDE SEQUENCE</scope>
    <source>
        <strain evidence="7">AGMB 02131</strain>
    </source>
</reference>
<feature type="transmembrane region" description="Helical" evidence="6">
    <location>
        <begin position="36"/>
        <end position="55"/>
    </location>
</feature>
<evidence type="ECO:0000256" key="3">
    <source>
        <dbReference type="ARBA" id="ARBA00022692"/>
    </source>
</evidence>
<feature type="transmembrane region" description="Helical" evidence="6">
    <location>
        <begin position="287"/>
        <end position="304"/>
    </location>
</feature>
<comment type="similarity">
    <text evidence="2">Belongs to the autoinducer-2 exporter (AI-2E) (TC 2.A.86) family.</text>
</comment>
<dbReference type="PANTHER" id="PTHR21716">
    <property type="entry name" value="TRANSMEMBRANE PROTEIN"/>
    <property type="match status" value="1"/>
</dbReference>
<accession>A0A927CZS0</accession>
<dbReference type="GO" id="GO:0055085">
    <property type="term" value="P:transmembrane transport"/>
    <property type="evidence" value="ECO:0007669"/>
    <property type="project" value="TreeGrafter"/>
</dbReference>
<evidence type="ECO:0000256" key="1">
    <source>
        <dbReference type="ARBA" id="ARBA00004141"/>
    </source>
</evidence>
<dbReference type="InterPro" id="IPR002549">
    <property type="entry name" value="AI-2E-like"/>
</dbReference>
<sequence>MNPIYLHRFIRAFYVLAILIGLTAALTLLAKYAYPFIIAFGLAYLINPLVQFLQIKAKLPRALAVIIALFSIFSAFAGIITLLITEIIAGANYLSHHLPEQLGTFLTIGENFIMFTVMPFIERVSALFSSLDQEQQTTILENIQNIGTALTTSLGNFIQDFFQKIPKFIGWFPNAATVIVFSILATFFISNDWNKIRLFFSKSIPGKVKVSIGYVLIDLKKAFFGFLKAQFTLVMFTTILVLAGLLILRVEYAITIALLTGLLDLLPYLGSGTVFVPWIIYEIVTGEYSQAIALSILYVIVIIQRQIMEPKVLSSSIGIDPLATLISLFVGYKLFGFLGLIAGPIALVILTALHNSNVFRDIWDFIKG</sequence>
<evidence type="ECO:0000256" key="2">
    <source>
        <dbReference type="ARBA" id="ARBA00009773"/>
    </source>
</evidence>
<dbReference type="EMBL" id="JACXSI010000040">
    <property type="protein sequence ID" value="MBD3109647.1"/>
    <property type="molecule type" value="Genomic_DNA"/>
</dbReference>
<keyword evidence="8" id="KW-1185">Reference proteome</keyword>
<evidence type="ECO:0000256" key="4">
    <source>
        <dbReference type="ARBA" id="ARBA00022989"/>
    </source>
</evidence>
<dbReference type="GO" id="GO:0016020">
    <property type="term" value="C:membrane"/>
    <property type="evidence" value="ECO:0007669"/>
    <property type="project" value="UniProtKB-SubCell"/>
</dbReference>
<dbReference type="InterPro" id="IPR014227">
    <property type="entry name" value="YtvI-like"/>
</dbReference>
<evidence type="ECO:0000256" key="6">
    <source>
        <dbReference type="SAM" id="Phobius"/>
    </source>
</evidence>
<dbReference type="PANTHER" id="PTHR21716:SF68">
    <property type="entry name" value="TRANSPORT PROTEIN YTVI-RELATED"/>
    <property type="match status" value="1"/>
</dbReference>
<organism evidence="7 8">
    <name type="scientific">Peribacillus faecalis</name>
    <dbReference type="NCBI Taxonomy" id="2772559"/>
    <lineage>
        <taxon>Bacteria</taxon>
        <taxon>Bacillati</taxon>
        <taxon>Bacillota</taxon>
        <taxon>Bacilli</taxon>
        <taxon>Bacillales</taxon>
        <taxon>Bacillaceae</taxon>
        <taxon>Peribacillus</taxon>
    </lineage>
</organism>
<keyword evidence="4 6" id="KW-1133">Transmembrane helix</keyword>
<evidence type="ECO:0000313" key="8">
    <source>
        <dbReference type="Proteomes" id="UP000602076"/>
    </source>
</evidence>
<feature type="transmembrane region" description="Helical" evidence="6">
    <location>
        <begin position="168"/>
        <end position="189"/>
    </location>
</feature>
<protein>
    <submittedName>
        <fullName evidence="7">Sporulation integral membrane protein YtvI</fullName>
    </submittedName>
</protein>
<comment type="subcellular location">
    <subcellularLocation>
        <location evidence="1">Membrane</location>
        <topology evidence="1">Multi-pass membrane protein</topology>
    </subcellularLocation>
</comment>
<gene>
    <name evidence="7" type="primary">ytvI</name>
    <name evidence="7" type="ORF">IEO70_14965</name>
</gene>
<dbReference type="AlphaFoldDB" id="A0A927CZS0"/>
<evidence type="ECO:0000313" key="7">
    <source>
        <dbReference type="EMBL" id="MBD3109647.1"/>
    </source>
</evidence>
<keyword evidence="3 6" id="KW-0812">Transmembrane</keyword>
<proteinExistence type="inferred from homology"/>
<dbReference type="NCBIfam" id="TIGR02872">
    <property type="entry name" value="spore_ytvI"/>
    <property type="match status" value="1"/>
</dbReference>